<dbReference type="Gene3D" id="3.90.79.10">
    <property type="entry name" value="Nucleoside Triphosphate Pyrophosphohydrolase"/>
    <property type="match status" value="1"/>
</dbReference>
<accession>A0A813E9V6</accession>
<name>A0A813E9V6_POLGL</name>
<dbReference type="SUPFAM" id="SSF55811">
    <property type="entry name" value="Nudix"/>
    <property type="match status" value="1"/>
</dbReference>
<dbReference type="PANTHER" id="PTHR13124">
    <property type="entry name" value="39S RIBOSOMAL PROTEIN L46, MITOCHONDRIAL PRECURSOR-RELATED"/>
    <property type="match status" value="1"/>
</dbReference>
<proteinExistence type="predicted"/>
<organism evidence="2 3">
    <name type="scientific">Polarella glacialis</name>
    <name type="common">Dinoflagellate</name>
    <dbReference type="NCBI Taxonomy" id="89957"/>
    <lineage>
        <taxon>Eukaryota</taxon>
        <taxon>Sar</taxon>
        <taxon>Alveolata</taxon>
        <taxon>Dinophyceae</taxon>
        <taxon>Suessiales</taxon>
        <taxon>Suessiaceae</taxon>
        <taxon>Polarella</taxon>
    </lineage>
</organism>
<keyword evidence="3" id="KW-1185">Reference proteome</keyword>
<evidence type="ECO:0008006" key="4">
    <source>
        <dbReference type="Google" id="ProtNLM"/>
    </source>
</evidence>
<dbReference type="InterPro" id="IPR015797">
    <property type="entry name" value="NUDIX_hydrolase-like_dom_sf"/>
</dbReference>
<dbReference type="GO" id="GO:0003735">
    <property type="term" value="F:structural constituent of ribosome"/>
    <property type="evidence" value="ECO:0007669"/>
    <property type="project" value="InterPro"/>
</dbReference>
<evidence type="ECO:0000256" key="1">
    <source>
        <dbReference type="SAM" id="MobiDB-lite"/>
    </source>
</evidence>
<protein>
    <recommendedName>
        <fullName evidence="4">Ribosomal protein L46 N-terminal domain-containing protein</fullName>
    </recommendedName>
</protein>
<dbReference type="Proteomes" id="UP000654075">
    <property type="component" value="Unassembled WGS sequence"/>
</dbReference>
<dbReference type="OMA" id="CTFEKRK"/>
<feature type="region of interest" description="Disordered" evidence="1">
    <location>
        <begin position="120"/>
        <end position="150"/>
    </location>
</feature>
<sequence>MRASMVTALAHRPLLSGCATSRMLFTTAAASAATTPLRREPTSSISVHKGLKIQAALCVERPPLRVIEPDFKRQWRVFREAWDLRTNNQLSIDDEIVFMRFHFHFFQDRKATGALASGAEPQVLSGGGGGGGSGGRSKKGRGASSALSAAGSSATSDGLVAALRGSTKGQSQGGIDALMGEEGLNLQFPDQGRKIVQRRKVEQKKVEEVDDSDLRSERRLGDRSLFLVVRYSGGKHWTFPKGDRAHGQPLTETLMRLCGRQLGPRFAPFVVGACPFTYRKRKSDLVPGIEGRKIFYYRGRLTPDCELVLPQDGLVTDWAWCSREAHGPGIFATGRSHACESLIHPPGNFERLK</sequence>
<feature type="compositionally biased region" description="Gly residues" evidence="1">
    <location>
        <begin position="125"/>
        <end position="135"/>
    </location>
</feature>
<dbReference type="GO" id="GO:0005762">
    <property type="term" value="C:mitochondrial large ribosomal subunit"/>
    <property type="evidence" value="ECO:0007669"/>
    <property type="project" value="TreeGrafter"/>
</dbReference>
<dbReference type="AlphaFoldDB" id="A0A813E9V6"/>
<evidence type="ECO:0000313" key="2">
    <source>
        <dbReference type="EMBL" id="CAE8594390.1"/>
    </source>
</evidence>
<evidence type="ECO:0000313" key="3">
    <source>
        <dbReference type="Proteomes" id="UP000654075"/>
    </source>
</evidence>
<dbReference type="OrthoDB" id="414075at2759"/>
<dbReference type="InterPro" id="IPR040008">
    <property type="entry name" value="Ribosomal_mL46"/>
</dbReference>
<reference evidence="2" key="1">
    <citation type="submission" date="2021-02" db="EMBL/GenBank/DDBJ databases">
        <authorList>
            <person name="Dougan E. K."/>
            <person name="Rhodes N."/>
            <person name="Thang M."/>
            <person name="Chan C."/>
        </authorList>
    </citation>
    <scope>NUCLEOTIDE SEQUENCE</scope>
</reference>
<dbReference type="EMBL" id="CAJNNV010007028">
    <property type="protein sequence ID" value="CAE8594390.1"/>
    <property type="molecule type" value="Genomic_DNA"/>
</dbReference>
<comment type="caution">
    <text evidence="2">The sequence shown here is derived from an EMBL/GenBank/DDBJ whole genome shotgun (WGS) entry which is preliminary data.</text>
</comment>
<dbReference type="PANTHER" id="PTHR13124:SF12">
    <property type="entry name" value="LARGE RIBOSOMAL SUBUNIT PROTEIN ML46"/>
    <property type="match status" value="1"/>
</dbReference>
<gene>
    <name evidence="2" type="ORF">PGLA1383_LOCUS12941</name>
</gene>